<dbReference type="CDD" id="cd00052">
    <property type="entry name" value="EH"/>
    <property type="match status" value="1"/>
</dbReference>
<dbReference type="GO" id="GO:0005509">
    <property type="term" value="F:calcium ion binding"/>
    <property type="evidence" value="ECO:0007669"/>
    <property type="project" value="InterPro"/>
</dbReference>
<dbReference type="GO" id="GO:0010008">
    <property type="term" value="C:endosome membrane"/>
    <property type="evidence" value="ECO:0007669"/>
    <property type="project" value="UniProtKB-SubCell"/>
</dbReference>
<keyword evidence="16" id="KW-1185">Reference proteome</keyword>
<dbReference type="SUPFAM" id="SSF52540">
    <property type="entry name" value="P-loop containing nucleoside triphosphate hydrolases"/>
    <property type="match status" value="1"/>
</dbReference>
<evidence type="ECO:0000259" key="12">
    <source>
        <dbReference type="PROSITE" id="PS50031"/>
    </source>
</evidence>
<dbReference type="Gene3D" id="1.10.238.10">
    <property type="entry name" value="EF-hand"/>
    <property type="match status" value="1"/>
</dbReference>
<dbReference type="PANTHER" id="PTHR11216:SF31">
    <property type="entry name" value="AT21416P"/>
    <property type="match status" value="1"/>
</dbReference>
<dbReference type="InterPro" id="IPR030381">
    <property type="entry name" value="G_DYNAMIN_dom"/>
</dbReference>
<dbReference type="SMART" id="SM00054">
    <property type="entry name" value="EFh"/>
    <property type="match status" value="1"/>
</dbReference>
<evidence type="ECO:0000313" key="16">
    <source>
        <dbReference type="Proteomes" id="UP000751190"/>
    </source>
</evidence>
<feature type="domain" description="EF-hand" evidence="13">
    <location>
        <begin position="549"/>
        <end position="584"/>
    </location>
</feature>
<evidence type="ECO:0000256" key="1">
    <source>
        <dbReference type="ARBA" id="ARBA00004125"/>
    </source>
</evidence>
<evidence type="ECO:0000259" key="13">
    <source>
        <dbReference type="PROSITE" id="PS50222"/>
    </source>
</evidence>
<dbReference type="GO" id="GO:0005886">
    <property type="term" value="C:plasma membrane"/>
    <property type="evidence" value="ECO:0007669"/>
    <property type="project" value="UniProtKB-SubCell"/>
</dbReference>
<dbReference type="InterPro" id="IPR018247">
    <property type="entry name" value="EF_Hand_1_Ca_BS"/>
</dbReference>
<dbReference type="SUPFAM" id="SSF47473">
    <property type="entry name" value="EF-hand"/>
    <property type="match status" value="1"/>
</dbReference>
<protein>
    <recommendedName>
        <fullName evidence="17">Calmodulin</fullName>
    </recommendedName>
</protein>
<dbReference type="EMBL" id="JAGTXO010000001">
    <property type="protein sequence ID" value="KAG8470971.1"/>
    <property type="molecule type" value="Genomic_DNA"/>
</dbReference>
<evidence type="ECO:0000256" key="9">
    <source>
        <dbReference type="ARBA" id="ARBA00022840"/>
    </source>
</evidence>
<evidence type="ECO:0000256" key="2">
    <source>
        <dbReference type="ARBA" id="ARBA00004413"/>
    </source>
</evidence>
<dbReference type="SMART" id="SM00027">
    <property type="entry name" value="EH"/>
    <property type="match status" value="1"/>
</dbReference>
<dbReference type="GO" id="GO:0006897">
    <property type="term" value="P:endocytosis"/>
    <property type="evidence" value="ECO:0007669"/>
    <property type="project" value="TreeGrafter"/>
</dbReference>
<dbReference type="PROSITE" id="PS50222">
    <property type="entry name" value="EF_HAND_2"/>
    <property type="match status" value="1"/>
</dbReference>
<dbReference type="PANTHER" id="PTHR11216">
    <property type="entry name" value="EH DOMAIN"/>
    <property type="match status" value="1"/>
</dbReference>
<dbReference type="Pfam" id="PF12763">
    <property type="entry name" value="EH"/>
    <property type="match status" value="1"/>
</dbReference>
<evidence type="ECO:0000256" key="7">
    <source>
        <dbReference type="ARBA" id="ARBA00022753"/>
    </source>
</evidence>
<dbReference type="FunFam" id="3.40.50.300:FF:000147">
    <property type="entry name" value="EH domain-containing protein 1"/>
    <property type="match status" value="1"/>
</dbReference>
<keyword evidence="6" id="KW-0547">Nucleotide-binding</keyword>
<comment type="subcellular location">
    <subcellularLocation>
        <location evidence="2">Cell membrane</location>
        <topology evidence="2">Peripheral membrane protein</topology>
        <orientation evidence="2">Cytoplasmic side</orientation>
    </subcellularLocation>
    <subcellularLocation>
        <location evidence="1">Endosome membrane</location>
        <topology evidence="1">Peripheral membrane protein</topology>
        <orientation evidence="1">Cytoplasmic side</orientation>
    </subcellularLocation>
</comment>
<feature type="domain" description="EH" evidence="12">
    <location>
        <begin position="517"/>
        <end position="605"/>
    </location>
</feature>
<dbReference type="PROSITE" id="PS51718">
    <property type="entry name" value="G_DYNAMIN_2"/>
    <property type="match status" value="1"/>
</dbReference>
<comment type="caution">
    <text evidence="15">The sequence shown here is derived from an EMBL/GenBank/DDBJ whole genome shotgun (WGS) entry which is preliminary data.</text>
</comment>
<organism evidence="15 16">
    <name type="scientific">Diacronema lutheri</name>
    <name type="common">Unicellular marine alga</name>
    <name type="synonym">Monochrysis lutheri</name>
    <dbReference type="NCBI Taxonomy" id="2081491"/>
    <lineage>
        <taxon>Eukaryota</taxon>
        <taxon>Haptista</taxon>
        <taxon>Haptophyta</taxon>
        <taxon>Pavlovophyceae</taxon>
        <taxon>Pavlovales</taxon>
        <taxon>Pavlovaceae</taxon>
        <taxon>Diacronema</taxon>
    </lineage>
</organism>
<evidence type="ECO:0000256" key="11">
    <source>
        <dbReference type="SAM" id="MobiDB-lite"/>
    </source>
</evidence>
<dbReference type="GO" id="GO:0005524">
    <property type="term" value="F:ATP binding"/>
    <property type="evidence" value="ECO:0007669"/>
    <property type="project" value="UniProtKB-KW"/>
</dbReference>
<evidence type="ECO:0000256" key="6">
    <source>
        <dbReference type="ARBA" id="ARBA00022741"/>
    </source>
</evidence>
<dbReference type="InterPro" id="IPR011992">
    <property type="entry name" value="EF-hand-dom_pair"/>
</dbReference>
<evidence type="ECO:0000256" key="4">
    <source>
        <dbReference type="ARBA" id="ARBA00022553"/>
    </source>
</evidence>
<dbReference type="PROSITE" id="PS50031">
    <property type="entry name" value="EH"/>
    <property type="match status" value="1"/>
</dbReference>
<evidence type="ECO:0008006" key="17">
    <source>
        <dbReference type="Google" id="ProtNLM"/>
    </source>
</evidence>
<dbReference type="Pfam" id="PF00350">
    <property type="entry name" value="Dynamin_N"/>
    <property type="match status" value="1"/>
</dbReference>
<gene>
    <name evidence="15" type="ORF">KFE25_009392</name>
</gene>
<dbReference type="OMA" id="LMIGQYS"/>
<feature type="region of interest" description="Disordered" evidence="11">
    <location>
        <begin position="594"/>
        <end position="617"/>
    </location>
</feature>
<keyword evidence="7" id="KW-0967">Endosome</keyword>
<evidence type="ECO:0000259" key="14">
    <source>
        <dbReference type="PROSITE" id="PS51718"/>
    </source>
</evidence>
<dbReference type="OrthoDB" id="1716625at2759"/>
<dbReference type="Proteomes" id="UP000751190">
    <property type="component" value="Unassembled WGS sequence"/>
</dbReference>
<dbReference type="InterPro" id="IPR002048">
    <property type="entry name" value="EF_hand_dom"/>
</dbReference>
<evidence type="ECO:0000313" key="15">
    <source>
        <dbReference type="EMBL" id="KAG8470971.1"/>
    </source>
</evidence>
<evidence type="ECO:0000256" key="3">
    <source>
        <dbReference type="ARBA" id="ARBA00022475"/>
    </source>
</evidence>
<dbReference type="PROSITE" id="PS00018">
    <property type="entry name" value="EF_HAND_1"/>
    <property type="match status" value="1"/>
</dbReference>
<keyword evidence="8" id="KW-0106">Calcium</keyword>
<dbReference type="InterPro" id="IPR031692">
    <property type="entry name" value="EHD_N"/>
</dbReference>
<evidence type="ECO:0000256" key="5">
    <source>
        <dbReference type="ARBA" id="ARBA00022723"/>
    </source>
</evidence>
<dbReference type="InterPro" id="IPR000261">
    <property type="entry name" value="EH_dom"/>
</dbReference>
<dbReference type="AlphaFoldDB" id="A0A8J5XXQ9"/>
<keyword evidence="4" id="KW-0597">Phosphoprotein</keyword>
<dbReference type="GO" id="GO:0005525">
    <property type="term" value="F:GTP binding"/>
    <property type="evidence" value="ECO:0007669"/>
    <property type="project" value="InterPro"/>
</dbReference>
<keyword evidence="3" id="KW-1003">Cell membrane</keyword>
<evidence type="ECO:0000256" key="10">
    <source>
        <dbReference type="ARBA" id="ARBA00023136"/>
    </source>
</evidence>
<sequence length="617" mass="67769">MYAPSFAGGSKASSHVPEPADASLLFDSVTDGLKVLYRQKIRPVEELYKFGDFYQPLLSDHDFDAKPMILLLGQYSTGKTSFIRYLLGRDFPGQHIGPEPTTDRFIAVMHGAEEKVTPGNALAVSAHMPFRGLEVFGNGFLTKFQGSQVPCPLLEYLTIIDTPGVLSGEKQRVNRGYSMVGVSEWFASRADMILLLFDAHKLDISDEFKAVVEALRGHDDKVRVVLNKADQVNAQQLMRVYGALMWSLGKVFKSPEVCRVYIGSFWNQPFRYTDNQSLFEMEMKDLMQDLRDIPRNAAVRKVNELVKRTRLARVHAYLIGHLKKEMPSLFGKDKKQALLVSNMEDVFLKVHRLFQLPVGDFPDVARFKASVSAHDLSKFPKFNKELVEAMDLVLSRDIPKLMEQFPHEGHFKTGVTEKMNAALPPPPSVLALKGPQPTGDHYADTNPPMQTIAAPRAAAPTMVAVTPPPAAIPQLTMRPPPPLPAAAATADPWGAPTVASTPNPFGDDLVWAVSSSERVKYDEVFATLSPSGGKVGGAAVRPVLERSNLPVDALRRVWQLSDVDKDGQLDADEFALAMHLVRLQVGGKPLPATLPAEMVPPSKRAGASSGSGVAELE</sequence>
<feature type="domain" description="Dynamin-type G" evidence="14">
    <location>
        <begin position="63"/>
        <end position="298"/>
    </location>
</feature>
<dbReference type="Pfam" id="PF18150">
    <property type="entry name" value="DUF5600"/>
    <property type="match status" value="1"/>
</dbReference>
<dbReference type="Gene3D" id="3.40.50.300">
    <property type="entry name" value="P-loop containing nucleotide triphosphate hydrolases"/>
    <property type="match status" value="1"/>
</dbReference>
<proteinExistence type="predicted"/>
<dbReference type="InterPro" id="IPR027417">
    <property type="entry name" value="P-loop_NTPase"/>
</dbReference>
<keyword evidence="9" id="KW-0067">ATP-binding</keyword>
<accession>A0A8J5XXQ9</accession>
<dbReference type="InterPro" id="IPR045063">
    <property type="entry name" value="Dynamin_N"/>
</dbReference>
<dbReference type="Pfam" id="PF16880">
    <property type="entry name" value="EHD_N"/>
    <property type="match status" value="1"/>
</dbReference>
<reference evidence="15" key="1">
    <citation type="submission" date="2021-05" db="EMBL/GenBank/DDBJ databases">
        <title>The genome of the haptophyte Pavlova lutheri (Diacronema luteri, Pavlovales) - a model for lipid biosynthesis in eukaryotic algae.</title>
        <authorList>
            <person name="Hulatt C.J."/>
            <person name="Posewitz M.C."/>
        </authorList>
    </citation>
    <scope>NUCLEOTIDE SEQUENCE</scope>
    <source>
        <strain evidence="15">NIVA-4/92</strain>
    </source>
</reference>
<keyword evidence="10" id="KW-0472">Membrane</keyword>
<evidence type="ECO:0000256" key="8">
    <source>
        <dbReference type="ARBA" id="ARBA00022837"/>
    </source>
</evidence>
<dbReference type="CDD" id="cd09913">
    <property type="entry name" value="EHD"/>
    <property type="match status" value="1"/>
</dbReference>
<dbReference type="Gene3D" id="1.10.268.20">
    <property type="match status" value="1"/>
</dbReference>
<name>A0A8J5XXQ9_DIALT</name>
<dbReference type="InterPro" id="IPR040990">
    <property type="entry name" value="DUF5600"/>
</dbReference>
<keyword evidence="5" id="KW-0479">Metal-binding</keyword>
<dbReference type="GO" id="GO:0016197">
    <property type="term" value="P:endosomal transport"/>
    <property type="evidence" value="ECO:0007669"/>
    <property type="project" value="TreeGrafter"/>
</dbReference>